<dbReference type="InParanoid" id="A0A2K1IWQ4"/>
<dbReference type="EnsemblPlants" id="Pp3c19_1060V3.1">
    <property type="protein sequence ID" value="PAC:32938759.CDS.1"/>
    <property type="gene ID" value="Pp3c19_1060"/>
</dbReference>
<evidence type="ECO:0000313" key="3">
    <source>
        <dbReference type="Proteomes" id="UP000006727"/>
    </source>
</evidence>
<keyword evidence="3" id="KW-1185">Reference proteome</keyword>
<reference evidence="1 3" key="2">
    <citation type="journal article" date="2018" name="Plant J.">
        <title>The Physcomitrella patens chromosome-scale assembly reveals moss genome structure and evolution.</title>
        <authorList>
            <person name="Lang D."/>
            <person name="Ullrich K.K."/>
            <person name="Murat F."/>
            <person name="Fuchs J."/>
            <person name="Jenkins J."/>
            <person name="Haas F.B."/>
            <person name="Piednoel M."/>
            <person name="Gundlach H."/>
            <person name="Van Bel M."/>
            <person name="Meyberg R."/>
            <person name="Vives C."/>
            <person name="Morata J."/>
            <person name="Symeonidi A."/>
            <person name="Hiss M."/>
            <person name="Muchero W."/>
            <person name="Kamisugi Y."/>
            <person name="Saleh O."/>
            <person name="Blanc G."/>
            <person name="Decker E.L."/>
            <person name="van Gessel N."/>
            <person name="Grimwood J."/>
            <person name="Hayes R.D."/>
            <person name="Graham S.W."/>
            <person name="Gunter L.E."/>
            <person name="McDaniel S.F."/>
            <person name="Hoernstein S.N.W."/>
            <person name="Larsson A."/>
            <person name="Li F.W."/>
            <person name="Perroud P.F."/>
            <person name="Phillips J."/>
            <person name="Ranjan P."/>
            <person name="Rokshar D.S."/>
            <person name="Rothfels C.J."/>
            <person name="Schneider L."/>
            <person name="Shu S."/>
            <person name="Stevenson D.W."/>
            <person name="Thummler F."/>
            <person name="Tillich M."/>
            <person name="Villarreal Aguilar J.C."/>
            <person name="Widiez T."/>
            <person name="Wong G.K."/>
            <person name="Wymore A."/>
            <person name="Zhang Y."/>
            <person name="Zimmer A.D."/>
            <person name="Quatrano R.S."/>
            <person name="Mayer K.F.X."/>
            <person name="Goodstein D."/>
            <person name="Casacuberta J.M."/>
            <person name="Vandepoele K."/>
            <person name="Reski R."/>
            <person name="Cuming A.C."/>
            <person name="Tuskan G.A."/>
            <person name="Maumus F."/>
            <person name="Salse J."/>
            <person name="Schmutz J."/>
            <person name="Rensing S.A."/>
        </authorList>
    </citation>
    <scope>NUCLEOTIDE SEQUENCE [LARGE SCALE GENOMIC DNA]</scope>
    <source>
        <strain evidence="2 3">cv. Gransden 2004</strain>
    </source>
</reference>
<accession>A0A2K1IWQ4</accession>
<sequence>MTLRPQVCSSPLHWDLAFTSKSHASAQAGDCLELGINAQLDSQVPNSRQAPVWAGA</sequence>
<protein>
    <submittedName>
        <fullName evidence="1 2">Uncharacterized protein</fullName>
    </submittedName>
</protein>
<gene>
    <name evidence="1" type="ORF">PHYPA_023522</name>
</gene>
<dbReference type="Proteomes" id="UP000006727">
    <property type="component" value="Chromosome 19"/>
</dbReference>
<dbReference type="EMBL" id="ABEU02000019">
    <property type="protein sequence ID" value="PNR33706.1"/>
    <property type="molecule type" value="Genomic_DNA"/>
</dbReference>
<evidence type="ECO:0000313" key="2">
    <source>
        <dbReference type="EnsemblPlants" id="PAC:32938759.CDS.1"/>
    </source>
</evidence>
<organism evidence="1">
    <name type="scientific">Physcomitrium patens</name>
    <name type="common">Spreading-leaved earth moss</name>
    <name type="synonym">Physcomitrella patens</name>
    <dbReference type="NCBI Taxonomy" id="3218"/>
    <lineage>
        <taxon>Eukaryota</taxon>
        <taxon>Viridiplantae</taxon>
        <taxon>Streptophyta</taxon>
        <taxon>Embryophyta</taxon>
        <taxon>Bryophyta</taxon>
        <taxon>Bryophytina</taxon>
        <taxon>Bryopsida</taxon>
        <taxon>Funariidae</taxon>
        <taxon>Funariales</taxon>
        <taxon>Funariaceae</taxon>
        <taxon>Physcomitrium</taxon>
    </lineage>
</organism>
<name>A0A2K1IWQ4_PHYPA</name>
<proteinExistence type="predicted"/>
<dbReference type="Gramene" id="Pp3c19_1060V3.1">
    <property type="protein sequence ID" value="PAC:32938759.CDS.1"/>
    <property type="gene ID" value="Pp3c19_1060"/>
</dbReference>
<evidence type="ECO:0000313" key="1">
    <source>
        <dbReference type="EMBL" id="PNR33706.1"/>
    </source>
</evidence>
<dbReference type="AlphaFoldDB" id="A0A2K1IWQ4"/>
<reference evidence="1 3" key="1">
    <citation type="journal article" date="2008" name="Science">
        <title>The Physcomitrella genome reveals evolutionary insights into the conquest of land by plants.</title>
        <authorList>
            <person name="Rensing S."/>
            <person name="Lang D."/>
            <person name="Zimmer A."/>
            <person name="Terry A."/>
            <person name="Salamov A."/>
            <person name="Shapiro H."/>
            <person name="Nishiyama T."/>
            <person name="Perroud P.-F."/>
            <person name="Lindquist E."/>
            <person name="Kamisugi Y."/>
            <person name="Tanahashi T."/>
            <person name="Sakakibara K."/>
            <person name="Fujita T."/>
            <person name="Oishi K."/>
            <person name="Shin-I T."/>
            <person name="Kuroki Y."/>
            <person name="Toyoda A."/>
            <person name="Suzuki Y."/>
            <person name="Hashimoto A."/>
            <person name="Yamaguchi K."/>
            <person name="Sugano A."/>
            <person name="Kohara Y."/>
            <person name="Fujiyama A."/>
            <person name="Anterola A."/>
            <person name="Aoki S."/>
            <person name="Ashton N."/>
            <person name="Barbazuk W.B."/>
            <person name="Barker E."/>
            <person name="Bennetzen J."/>
            <person name="Bezanilla M."/>
            <person name="Blankenship R."/>
            <person name="Cho S.H."/>
            <person name="Dutcher S."/>
            <person name="Estelle M."/>
            <person name="Fawcett J.A."/>
            <person name="Gundlach H."/>
            <person name="Hanada K."/>
            <person name="Heyl A."/>
            <person name="Hicks K.A."/>
            <person name="Hugh J."/>
            <person name="Lohr M."/>
            <person name="Mayer K."/>
            <person name="Melkozernov A."/>
            <person name="Murata T."/>
            <person name="Nelson D."/>
            <person name="Pils B."/>
            <person name="Prigge M."/>
            <person name="Reiss B."/>
            <person name="Renner T."/>
            <person name="Rombauts S."/>
            <person name="Rushton P."/>
            <person name="Sanderfoot A."/>
            <person name="Schween G."/>
            <person name="Shiu S.-H."/>
            <person name="Stueber K."/>
            <person name="Theodoulou F.L."/>
            <person name="Tu H."/>
            <person name="Van de Peer Y."/>
            <person name="Verrier P.J."/>
            <person name="Waters E."/>
            <person name="Wood A."/>
            <person name="Yang L."/>
            <person name="Cove D."/>
            <person name="Cuming A."/>
            <person name="Hasebe M."/>
            <person name="Lucas S."/>
            <person name="Mishler D.B."/>
            <person name="Reski R."/>
            <person name="Grigoriev I."/>
            <person name="Quatrano R.S."/>
            <person name="Boore J.L."/>
        </authorList>
    </citation>
    <scope>NUCLEOTIDE SEQUENCE [LARGE SCALE GENOMIC DNA]</scope>
    <source>
        <strain evidence="2 3">cv. Gransden 2004</strain>
    </source>
</reference>
<reference evidence="2" key="3">
    <citation type="submission" date="2020-12" db="UniProtKB">
        <authorList>
            <consortium name="EnsemblPlants"/>
        </authorList>
    </citation>
    <scope>IDENTIFICATION</scope>
</reference>